<dbReference type="InterPro" id="IPR049401">
    <property type="entry name" value="DZF_dom_N"/>
</dbReference>
<protein>
    <submittedName>
        <fullName evidence="22">Interleukin enhancer-binding factor 3</fullName>
    </submittedName>
</protein>
<feature type="compositionally biased region" description="Gly residues" evidence="18">
    <location>
        <begin position="1618"/>
        <end position="1632"/>
    </location>
</feature>
<feature type="compositionally biased region" description="Low complexity" evidence="18">
    <location>
        <begin position="1675"/>
        <end position="1686"/>
    </location>
</feature>
<evidence type="ECO:0000259" key="20">
    <source>
        <dbReference type="PROSITE" id="PS50137"/>
    </source>
</evidence>
<evidence type="ECO:0000313" key="23">
    <source>
        <dbReference type="Proteomes" id="UP001166674"/>
    </source>
</evidence>
<keyword evidence="8" id="KW-0677">Repeat</keyword>
<feature type="compositionally biased region" description="Low complexity" evidence="18">
    <location>
        <begin position="1301"/>
        <end position="1310"/>
    </location>
</feature>
<feature type="compositionally biased region" description="Gly residues" evidence="18">
    <location>
        <begin position="1639"/>
        <end position="1658"/>
    </location>
</feature>
<feature type="domain" description="DRBM" evidence="20">
    <location>
        <begin position="1200"/>
        <end position="1269"/>
    </location>
</feature>
<evidence type="ECO:0000256" key="7">
    <source>
        <dbReference type="ARBA" id="ARBA00022692"/>
    </source>
</evidence>
<feature type="domain" description="DRBM" evidence="20">
    <location>
        <begin position="1330"/>
        <end position="1396"/>
    </location>
</feature>
<feature type="domain" description="DZF" evidence="21">
    <location>
        <begin position="807"/>
        <end position="1180"/>
    </location>
</feature>
<evidence type="ECO:0000256" key="9">
    <source>
        <dbReference type="ARBA" id="ARBA00022884"/>
    </source>
</evidence>
<evidence type="ECO:0000256" key="13">
    <source>
        <dbReference type="ARBA" id="ARBA00023125"/>
    </source>
</evidence>
<dbReference type="FunFam" id="3.30.160.20:FF:000006">
    <property type="entry name" value="interleukin enhancer-binding factor 3 isoform X2"/>
    <property type="match status" value="1"/>
</dbReference>
<feature type="compositionally biased region" description="Low complexity" evidence="18">
    <location>
        <begin position="1583"/>
        <end position="1599"/>
    </location>
</feature>
<dbReference type="InterPro" id="IPR033099">
    <property type="entry name" value="DSRM1_ILF3"/>
</dbReference>
<keyword evidence="11" id="KW-0805">Transcription regulation</keyword>
<dbReference type="CDD" id="cd19910">
    <property type="entry name" value="DSRM_ILF3_rpt1"/>
    <property type="match status" value="1"/>
</dbReference>
<evidence type="ECO:0000256" key="17">
    <source>
        <dbReference type="PROSITE-ProRule" id="PRU00266"/>
    </source>
</evidence>
<proteinExistence type="inferred from homology"/>
<keyword evidence="15" id="KW-0804">Transcription</keyword>
<feature type="compositionally biased region" description="Basic and acidic residues" evidence="18">
    <location>
        <begin position="854"/>
        <end position="864"/>
    </location>
</feature>
<evidence type="ECO:0000313" key="22">
    <source>
        <dbReference type="EMBL" id="MBZ3869092.1"/>
    </source>
</evidence>
<dbReference type="GO" id="GO:0071011">
    <property type="term" value="C:precatalytic spliceosome"/>
    <property type="evidence" value="ECO:0007669"/>
    <property type="project" value="TreeGrafter"/>
</dbReference>
<feature type="transmembrane region" description="Helical" evidence="19">
    <location>
        <begin position="355"/>
        <end position="379"/>
    </location>
</feature>
<feature type="transmembrane region" description="Helical" evidence="19">
    <location>
        <begin position="538"/>
        <end position="562"/>
    </location>
</feature>
<dbReference type="Pfam" id="PF04515">
    <property type="entry name" value="Choline_transpo"/>
    <property type="match status" value="1"/>
</dbReference>
<keyword evidence="13" id="KW-0238">DNA-binding</keyword>
<feature type="transmembrane region" description="Helical" evidence="19">
    <location>
        <begin position="641"/>
        <end position="663"/>
    </location>
</feature>
<evidence type="ECO:0000259" key="21">
    <source>
        <dbReference type="PROSITE" id="PS51703"/>
    </source>
</evidence>
<feature type="compositionally biased region" description="Basic and acidic residues" evidence="18">
    <location>
        <begin position="876"/>
        <end position="887"/>
    </location>
</feature>
<dbReference type="FunFam" id="3.30.160.20:FF:000008">
    <property type="entry name" value="interleukin enhancer-binding factor 3 isoform X2"/>
    <property type="match status" value="1"/>
</dbReference>
<dbReference type="GO" id="GO:0003725">
    <property type="term" value="F:double-stranded RNA binding"/>
    <property type="evidence" value="ECO:0007669"/>
    <property type="project" value="InterPro"/>
</dbReference>
<dbReference type="GO" id="GO:0003677">
    <property type="term" value="F:DNA binding"/>
    <property type="evidence" value="ECO:0007669"/>
    <property type="project" value="UniProtKB-KW"/>
</dbReference>
<keyword evidence="9 17" id="KW-0694">RNA-binding</keyword>
<evidence type="ECO:0000256" key="15">
    <source>
        <dbReference type="ARBA" id="ARBA00023163"/>
    </source>
</evidence>
<keyword evidence="23" id="KW-1185">Reference proteome</keyword>
<dbReference type="Gene3D" id="3.30.160.20">
    <property type="match status" value="2"/>
</dbReference>
<dbReference type="SMART" id="SM00358">
    <property type="entry name" value="DSRM"/>
    <property type="match status" value="2"/>
</dbReference>
<keyword evidence="7 19" id="KW-0812">Transmembrane</keyword>
<evidence type="ECO:0000256" key="3">
    <source>
        <dbReference type="ARBA" id="ARBA00004496"/>
    </source>
</evidence>
<accession>A0AA41MBW2</accession>
<dbReference type="InterPro" id="IPR014720">
    <property type="entry name" value="dsRBD_dom"/>
</dbReference>
<feature type="region of interest" description="Disordered" evidence="18">
    <location>
        <begin position="1268"/>
        <end position="1331"/>
    </location>
</feature>
<evidence type="ECO:0000256" key="10">
    <source>
        <dbReference type="ARBA" id="ARBA00022989"/>
    </source>
</evidence>
<feature type="transmembrane region" description="Helical" evidence="19">
    <location>
        <begin position="315"/>
        <end position="335"/>
    </location>
</feature>
<dbReference type="PROSITE" id="PS51703">
    <property type="entry name" value="DZF"/>
    <property type="match status" value="1"/>
</dbReference>
<comment type="caution">
    <text evidence="22">The sequence shown here is derived from an EMBL/GenBank/DDBJ whole genome shotgun (WGS) entry which is preliminary data.</text>
</comment>
<dbReference type="PROSITE" id="PS50137">
    <property type="entry name" value="DS_RBD"/>
    <property type="match status" value="2"/>
</dbReference>
<dbReference type="PANTHER" id="PTHR45762:SF4">
    <property type="entry name" value="INTERLEUKIN ENHANCER-BINDING FACTOR 3"/>
    <property type="match status" value="1"/>
</dbReference>
<keyword evidence="14 19" id="KW-0472">Membrane</keyword>
<name>A0AA41MBW2_SCICA</name>
<evidence type="ECO:0000256" key="2">
    <source>
        <dbReference type="ARBA" id="ARBA00004141"/>
    </source>
</evidence>
<evidence type="ECO:0000256" key="8">
    <source>
        <dbReference type="ARBA" id="ARBA00022737"/>
    </source>
</evidence>
<keyword evidence="5" id="KW-0963">Cytoplasm</keyword>
<dbReference type="EMBL" id="JAATJV010132214">
    <property type="protein sequence ID" value="MBZ3869092.1"/>
    <property type="molecule type" value="Genomic_DNA"/>
</dbReference>
<evidence type="ECO:0000256" key="1">
    <source>
        <dbReference type="ARBA" id="ARBA00004123"/>
    </source>
</evidence>
<dbReference type="FunFam" id="1.10.1410.40:FF:000001">
    <property type="entry name" value="interleukin enhancer-binding factor 3 isoform X1"/>
    <property type="match status" value="1"/>
</dbReference>
<dbReference type="GO" id="GO:0005737">
    <property type="term" value="C:cytoplasm"/>
    <property type="evidence" value="ECO:0007669"/>
    <property type="project" value="UniProtKB-SubCell"/>
</dbReference>
<evidence type="ECO:0000256" key="18">
    <source>
        <dbReference type="SAM" id="MobiDB-lite"/>
    </source>
</evidence>
<dbReference type="Proteomes" id="UP001166674">
    <property type="component" value="Unassembled WGS sequence"/>
</dbReference>
<feature type="region of interest" description="Disordered" evidence="18">
    <location>
        <begin position="854"/>
        <end position="887"/>
    </location>
</feature>
<dbReference type="InterPro" id="IPR007603">
    <property type="entry name" value="Choline_transptr-like"/>
</dbReference>
<feature type="compositionally biased region" description="Low complexity" evidence="18">
    <location>
        <begin position="1550"/>
        <end position="1574"/>
    </location>
</feature>
<feature type="transmembrane region" description="Helical" evidence="19">
    <location>
        <begin position="232"/>
        <end position="253"/>
    </location>
</feature>
<dbReference type="GO" id="GO:0015101">
    <property type="term" value="F:organic cation transmembrane transporter activity"/>
    <property type="evidence" value="ECO:0007669"/>
    <property type="project" value="UniProtKB-ARBA"/>
</dbReference>
<keyword evidence="10 19" id="KW-1133">Transmembrane helix</keyword>
<feature type="compositionally biased region" description="Basic and acidic residues" evidence="18">
    <location>
        <begin position="1174"/>
        <end position="1185"/>
    </location>
</feature>
<dbReference type="Gene3D" id="1.10.1410.40">
    <property type="match status" value="1"/>
</dbReference>
<dbReference type="CDD" id="cd19912">
    <property type="entry name" value="DSRM_ILF3_rpt2"/>
    <property type="match status" value="1"/>
</dbReference>
<dbReference type="InterPro" id="IPR043519">
    <property type="entry name" value="NT_sf"/>
</dbReference>
<reference evidence="22" key="1">
    <citation type="submission" date="2020-03" db="EMBL/GenBank/DDBJ databases">
        <title>Studies in the Genomics of Life Span.</title>
        <authorList>
            <person name="Glass D."/>
        </authorList>
    </citation>
    <scope>NUCLEOTIDE SEQUENCE</scope>
    <source>
        <strain evidence="22">SUZIE</strain>
        <tissue evidence="22">Muscle</tissue>
    </source>
</reference>
<feature type="compositionally biased region" description="Gly residues" evidence="18">
    <location>
        <begin position="1450"/>
        <end position="1466"/>
    </location>
</feature>
<feature type="region of interest" description="Disordered" evidence="18">
    <location>
        <begin position="1440"/>
        <end position="1466"/>
    </location>
</feature>
<feature type="transmembrane region" description="Helical" evidence="19">
    <location>
        <begin position="602"/>
        <end position="621"/>
    </location>
</feature>
<feature type="transmembrane region" description="Helical" evidence="19">
    <location>
        <begin position="490"/>
        <end position="518"/>
    </location>
</feature>
<keyword evidence="6" id="KW-0597">Phosphoprotein</keyword>
<dbReference type="SUPFAM" id="SSF54768">
    <property type="entry name" value="dsRNA-binding domain-like"/>
    <property type="match status" value="2"/>
</dbReference>
<dbReference type="SMART" id="SM00572">
    <property type="entry name" value="DZF"/>
    <property type="match status" value="1"/>
</dbReference>
<dbReference type="GO" id="GO:0016020">
    <property type="term" value="C:membrane"/>
    <property type="evidence" value="ECO:0007669"/>
    <property type="project" value="UniProtKB-SubCell"/>
</dbReference>
<evidence type="ECO:0000256" key="11">
    <source>
        <dbReference type="ARBA" id="ARBA00023015"/>
    </source>
</evidence>
<gene>
    <name evidence="22" type="ORF">SUZIE_101210</name>
</gene>
<keyword evidence="16" id="KW-0539">Nucleus</keyword>
<dbReference type="PANTHER" id="PTHR45762">
    <property type="entry name" value="ZINC FINGER RNA-BINDING PROTEIN"/>
    <property type="match status" value="1"/>
</dbReference>
<sequence>MGGDRQDYYGKHGTPQKYDPTFKGPIYNRGCTDVICCVVLLLAIVGYVAVGIIAWTHGDPRKVIYPTDSRGEFCGQKGTKNANKPFLFYFNIVKCASPLVLLEFQCPTPQICVEKCPDRYLTFLNARNSRDFEYYKQFCVPGFQNNKGVAEVLRDGDCPAVLTPSKPLARRCFPAIHAHKGVLMVGNETTYEDGLGSRKNITELVEGAKKANGVLEARQLAMRIFEDYTVSWYWIVIGLVIAMVMSLLFIILLRFLAGIMVWVMIVMVILVLGYGIFHCYMEYSRLRGEAGSDVSLVDLGFQTDLRVYLHLRQTWMAFMIILSILEVVIILLLIFLRKRILIAIALIKEASRAVGYVMCSLLYPLVTFFLLCLCIAYWASTAVYPPPDSISDSLWTGLEHGDGGYGGGRGGSGDFKFLNEPFSFLSTSNEAVYKIFDDASCSLAGKTCNPETFPSSNESRLCPNARCQFAFYGGESGYHRALLGLQIFNAFMFFWLANFVLALGQVTLAGAFASYYWALRKPDDLPAFPLFSAFGRALRYHTGSLAFGALILAIVQIIRVMLEYLDQRLKAAENKFAKFLMTCLKCCFWCLEKFIKFLNRNAYIMIAIYGTNFCTSARNAFFLLMRNIIRVAVLDKVTDFLFLLGKLLIVGSVGILAFFFFTHRIRIVQDTAPPLNYYWVPILTVIVGSYLIAHGFFSVYGMCVDTLFLCFCEDLERNDGSQERPYFMSPELRDILLKGSAEEGKQEEVEEQKCTGNVVLSPRMATDEELQVWGMGSNISRSPVQCDPGICPVSVNYFSKELVRPMRIFVNDDRHVMAKHSSVYPTQEELEAVQNMVSHTERALKAVSDWIDEQEKGSGEHAESDNMDVPPDDESKEGAGEQKAEHMTRTLRGVMRVGLVAKGLLLKGDLDLELVLLCKEKPTTALLDKVADNLAIQLAAVTEDKYEILQSVDDAAIVIKNTKEPPLSLTIHLTSPVVREEMEKVLAGETLSVNDPPDVLDRQKCLAALASLRHAKWFQARANGLKSCVIVIRVLRDLCTRVPTWGPLRGWPLELLCEKSIGTANRPMGAGEALRRVLECLASGIVMPDGSGIYDPCEKEATDAIGHLDRQQREDITQSAQHALRLAAFGQLHKVLGMDPLPSKMPKKPKNENPVDYTVQIPPSTTYAITPMKRPMEEDGEEKSPSKKKKKIQKKEEKAEPPQAMNALMRLNQLKPGLQYKLVSQTGPVHAPIFTMSVEVDGSSFEASGPSKKTAKLHVAVKVLQDMGLPTGAEGRDSSKGEDSAEETDAKPAVVAPPPVVEAVSTPSAAFPSDATAENVKQQGPILTKHGKNPVMELNEKRRGLKYELISETGGSHDKRFVMEVEVDGQKFQGAGSNKKVAKAYAALAALEKLFPDAPLALEANKKKRAPVPVRGGPKFAAKPHNPGFGMGGPMHNEVPPPPNLRGRGRGGNIRGRGRGRGFGGANHGGYMNAGAGYGSYGYGGNSATAGYSQFYSNGGHSGNAGGGGGGGGGGSSGYGSYYQGDNYNSPVPPKHAGKKPPHGGQQKPSYSSGYQSHQGQQQSYNQSQYSNYGPPQGKQKGYNHGQGNYSSYSNSYNSPGGGGGSDYNYESKFNYSGSGGRSGGNSYGSGGSSYNPGSHGGYGGGSGGGGSYQGKQGGYSSQSNYNSPGSGQNYSGPPGSYQSSQGGYGRNADHSMNYQYR</sequence>
<evidence type="ECO:0000256" key="12">
    <source>
        <dbReference type="ARBA" id="ARBA00023118"/>
    </source>
</evidence>
<feature type="region of interest" description="Disordered" evidence="18">
    <location>
        <begin position="1165"/>
        <end position="1203"/>
    </location>
</feature>
<comment type="subcellular location">
    <subcellularLocation>
        <location evidence="3">Cytoplasm</location>
    </subcellularLocation>
    <subcellularLocation>
        <location evidence="2">Membrane</location>
        <topology evidence="2">Multi-pass membrane protein</topology>
    </subcellularLocation>
    <subcellularLocation>
        <location evidence="1">Nucleus</location>
    </subcellularLocation>
</comment>
<dbReference type="InterPro" id="IPR049402">
    <property type="entry name" value="DZF_dom_C"/>
</dbReference>
<dbReference type="InterPro" id="IPR006561">
    <property type="entry name" value="DZF_dom"/>
</dbReference>
<dbReference type="Pfam" id="PF20965">
    <property type="entry name" value="DZF_C"/>
    <property type="match status" value="1"/>
</dbReference>
<evidence type="ECO:0000256" key="16">
    <source>
        <dbReference type="ARBA" id="ARBA00023242"/>
    </source>
</evidence>
<dbReference type="GO" id="GO:0003727">
    <property type="term" value="F:single-stranded RNA binding"/>
    <property type="evidence" value="ECO:0007669"/>
    <property type="project" value="TreeGrafter"/>
</dbReference>
<feature type="transmembrane region" description="Helical" evidence="19">
    <location>
        <begin position="32"/>
        <end position="55"/>
    </location>
</feature>
<feature type="region of interest" description="Disordered" evidence="18">
    <location>
        <begin position="1524"/>
        <end position="1702"/>
    </location>
</feature>
<feature type="compositionally biased region" description="Basic and acidic residues" evidence="18">
    <location>
        <begin position="1274"/>
        <end position="1283"/>
    </location>
</feature>
<keyword evidence="12" id="KW-0051">Antiviral defense</keyword>
<dbReference type="Pfam" id="PF00035">
    <property type="entry name" value="dsrm"/>
    <property type="match status" value="2"/>
</dbReference>
<feature type="transmembrane region" description="Helical" evidence="19">
    <location>
        <begin position="259"/>
        <end position="277"/>
    </location>
</feature>
<evidence type="ECO:0000256" key="6">
    <source>
        <dbReference type="ARBA" id="ARBA00022553"/>
    </source>
</evidence>
<organism evidence="22 23">
    <name type="scientific">Sciurus carolinensis</name>
    <name type="common">Eastern gray squirrel</name>
    <dbReference type="NCBI Taxonomy" id="30640"/>
    <lineage>
        <taxon>Eukaryota</taxon>
        <taxon>Metazoa</taxon>
        <taxon>Chordata</taxon>
        <taxon>Craniata</taxon>
        <taxon>Vertebrata</taxon>
        <taxon>Euteleostomi</taxon>
        <taxon>Mammalia</taxon>
        <taxon>Eutheria</taxon>
        <taxon>Euarchontoglires</taxon>
        <taxon>Glires</taxon>
        <taxon>Rodentia</taxon>
        <taxon>Sciuromorpha</taxon>
        <taxon>Sciuridae</taxon>
        <taxon>Sciurinae</taxon>
        <taxon>Sciurini</taxon>
        <taxon>Sciurus</taxon>
    </lineage>
</organism>
<evidence type="ECO:0000256" key="5">
    <source>
        <dbReference type="ARBA" id="ARBA00022490"/>
    </source>
</evidence>
<evidence type="ECO:0000256" key="4">
    <source>
        <dbReference type="ARBA" id="ARBA00007168"/>
    </source>
</evidence>
<evidence type="ECO:0000256" key="19">
    <source>
        <dbReference type="SAM" id="Phobius"/>
    </source>
</evidence>
<comment type="similarity">
    <text evidence="4">Belongs to the CTL (choline transporter-like) family.</text>
</comment>
<feature type="transmembrane region" description="Helical" evidence="19">
    <location>
        <begin position="675"/>
        <end position="697"/>
    </location>
</feature>
<evidence type="ECO:0000256" key="14">
    <source>
        <dbReference type="ARBA" id="ARBA00023136"/>
    </source>
</evidence>
<dbReference type="GO" id="GO:0051607">
    <property type="term" value="P:defense response to virus"/>
    <property type="evidence" value="ECO:0007669"/>
    <property type="project" value="UniProtKB-KW"/>
</dbReference>
<dbReference type="Gene3D" id="3.30.460.10">
    <property type="entry name" value="Beta Polymerase, domain 2"/>
    <property type="match status" value="2"/>
</dbReference>
<dbReference type="Pfam" id="PF07528">
    <property type="entry name" value="DZF_N"/>
    <property type="match status" value="1"/>
</dbReference>